<dbReference type="InterPro" id="IPR020904">
    <property type="entry name" value="Sc_DH/Rdtase_CS"/>
</dbReference>
<dbReference type="PANTHER" id="PTHR43669:SF3">
    <property type="entry name" value="ALCOHOL DEHYDROGENASE, PUTATIVE (AFU_ORTHOLOGUE AFUA_3G03445)-RELATED"/>
    <property type="match status" value="1"/>
</dbReference>
<dbReference type="EMBL" id="CP015079">
    <property type="protein sequence ID" value="ANH37050.1"/>
    <property type="molecule type" value="Genomic_DNA"/>
</dbReference>
<dbReference type="RefSeq" id="WP_068106231.1">
    <property type="nucleotide sequence ID" value="NZ_CP015079.1"/>
</dbReference>
<feature type="domain" description="Ketoreductase" evidence="4">
    <location>
        <begin position="12"/>
        <end position="225"/>
    </location>
</feature>
<sequence length="282" mass="29524">MTQDTTGRLGGRRALVTGASRGIGAGVAERLAAEGADVVLVARTLEPGGNPLGGSLRETAERLEAYGTRVETLAADLTDEDDRARVVPAAAELLGGPVDVLVNNAAAAIYQPMADFSLKRRRLTFEVNVHAPMDLIQAALPGMRAAGQGWIVNVSSASARHFPGPPFELVEPGADLAVYAASKAALNRLTNGLGAELHGSGVRVNAVQPRAAVLSEGAAELVGDTLRPDQVESLEEMVEGVLALCDCPESVTGRTTVSLDLIRDWDLTVHGLDARPWERTPA</sequence>
<dbReference type="PRINTS" id="PR00081">
    <property type="entry name" value="GDHRDH"/>
</dbReference>
<evidence type="ECO:0000256" key="1">
    <source>
        <dbReference type="ARBA" id="ARBA00006484"/>
    </source>
</evidence>
<comment type="similarity">
    <text evidence="1 3">Belongs to the short-chain dehydrogenases/reductases (SDR) family.</text>
</comment>
<proteinExistence type="inferred from homology"/>
<dbReference type="InterPro" id="IPR002347">
    <property type="entry name" value="SDR_fam"/>
</dbReference>
<evidence type="ECO:0000256" key="3">
    <source>
        <dbReference type="RuleBase" id="RU000363"/>
    </source>
</evidence>
<keyword evidence="2 5" id="KW-0560">Oxidoreductase</keyword>
<reference evidence="5 6" key="1">
    <citation type="submission" date="2016-03" db="EMBL/GenBank/DDBJ databases">
        <title>Complete genome sequence of a soil Actinobacterium, Nocardioides dokdonensis FR1436.</title>
        <authorList>
            <person name="Kwon S.-K."/>
            <person name="Kim K."/>
            <person name="Kim J.F."/>
        </authorList>
    </citation>
    <scope>NUCLEOTIDE SEQUENCE [LARGE SCALE GENOMIC DNA]</scope>
    <source>
        <strain evidence="5 6">FR1436</strain>
    </source>
</reference>
<accession>A0A1A9GH95</accession>
<dbReference type="EC" id="1.1.1.69" evidence="5"/>
<dbReference type="PANTHER" id="PTHR43669">
    <property type="entry name" value="5-KETO-D-GLUCONATE 5-REDUCTASE"/>
    <property type="match status" value="1"/>
</dbReference>
<organism evidence="5 6">
    <name type="scientific">Nocardioides dokdonensis FR1436</name>
    <dbReference type="NCBI Taxonomy" id="1300347"/>
    <lineage>
        <taxon>Bacteria</taxon>
        <taxon>Bacillati</taxon>
        <taxon>Actinomycetota</taxon>
        <taxon>Actinomycetes</taxon>
        <taxon>Propionibacteriales</taxon>
        <taxon>Nocardioidaceae</taxon>
        <taxon>Nocardioides</taxon>
    </lineage>
</organism>
<protein>
    <submittedName>
        <fullName evidence="5">Gluconate 5-dehydrogenase</fullName>
        <ecNumber evidence="5">1.1.1.69</ecNumber>
    </submittedName>
</protein>
<keyword evidence="6" id="KW-1185">Reference proteome</keyword>
<dbReference type="PATRIC" id="fig|1300347.3.peg.600"/>
<dbReference type="STRING" id="1300347.I601_0598"/>
<dbReference type="PROSITE" id="PS00061">
    <property type="entry name" value="ADH_SHORT"/>
    <property type="match status" value="1"/>
</dbReference>
<dbReference type="SUPFAM" id="SSF51735">
    <property type="entry name" value="NAD(P)-binding Rossmann-fold domains"/>
    <property type="match status" value="1"/>
</dbReference>
<dbReference type="Proteomes" id="UP000077868">
    <property type="component" value="Chromosome"/>
</dbReference>
<name>A0A1A9GH95_9ACTN</name>
<evidence type="ECO:0000256" key="2">
    <source>
        <dbReference type="ARBA" id="ARBA00023002"/>
    </source>
</evidence>
<dbReference type="GO" id="GO:0008874">
    <property type="term" value="F:gluconate 5-dehydrogenase activity"/>
    <property type="evidence" value="ECO:0007669"/>
    <property type="project" value="UniProtKB-EC"/>
</dbReference>
<dbReference type="AlphaFoldDB" id="A0A1A9GH95"/>
<evidence type="ECO:0000259" key="4">
    <source>
        <dbReference type="SMART" id="SM00822"/>
    </source>
</evidence>
<dbReference type="PRINTS" id="PR00080">
    <property type="entry name" value="SDRFAMILY"/>
</dbReference>
<evidence type="ECO:0000313" key="5">
    <source>
        <dbReference type="EMBL" id="ANH37050.1"/>
    </source>
</evidence>
<dbReference type="SMART" id="SM00822">
    <property type="entry name" value="PKS_KR"/>
    <property type="match status" value="1"/>
</dbReference>
<evidence type="ECO:0000313" key="6">
    <source>
        <dbReference type="Proteomes" id="UP000077868"/>
    </source>
</evidence>
<gene>
    <name evidence="5" type="primary">gno</name>
    <name evidence="5" type="ORF">I601_0598</name>
</gene>
<dbReference type="KEGG" id="ndk:I601_0598"/>
<dbReference type="InterPro" id="IPR057326">
    <property type="entry name" value="KR_dom"/>
</dbReference>
<dbReference type="Pfam" id="PF00106">
    <property type="entry name" value="adh_short"/>
    <property type="match status" value="1"/>
</dbReference>
<dbReference type="Gene3D" id="3.40.50.720">
    <property type="entry name" value="NAD(P)-binding Rossmann-like Domain"/>
    <property type="match status" value="1"/>
</dbReference>
<dbReference type="InterPro" id="IPR036291">
    <property type="entry name" value="NAD(P)-bd_dom_sf"/>
</dbReference>
<dbReference type="OrthoDB" id="9792003at2"/>